<name>A0A084W8C9_ANOSI</name>
<keyword evidence="3" id="KW-1185">Reference proteome</keyword>
<evidence type="ECO:0000313" key="3">
    <source>
        <dbReference type="Proteomes" id="UP000030765"/>
    </source>
</evidence>
<dbReference type="AlphaFoldDB" id="A0A084W8C9"/>
<dbReference type="EMBL" id="KE525318">
    <property type="protein sequence ID" value="KFB46473.1"/>
    <property type="molecule type" value="Genomic_DNA"/>
</dbReference>
<protein>
    <submittedName>
        <fullName evidence="1 2">Uncharacterized protein</fullName>
    </submittedName>
</protein>
<proteinExistence type="predicted"/>
<dbReference type="VEuPathDB" id="VectorBase:ASIC014458"/>
<evidence type="ECO:0000313" key="2">
    <source>
        <dbReference type="EnsemblMetazoa" id="ASIC014458-PA"/>
    </source>
</evidence>
<evidence type="ECO:0000313" key="1">
    <source>
        <dbReference type="EMBL" id="KFB46473.1"/>
    </source>
</evidence>
<dbReference type="EMBL" id="ATLV01021412">
    <property type="status" value="NOT_ANNOTATED_CDS"/>
    <property type="molecule type" value="Genomic_DNA"/>
</dbReference>
<dbReference type="Proteomes" id="UP000030765">
    <property type="component" value="Unassembled WGS sequence"/>
</dbReference>
<organism evidence="1">
    <name type="scientific">Anopheles sinensis</name>
    <name type="common">Mosquito</name>
    <dbReference type="NCBI Taxonomy" id="74873"/>
    <lineage>
        <taxon>Eukaryota</taxon>
        <taxon>Metazoa</taxon>
        <taxon>Ecdysozoa</taxon>
        <taxon>Arthropoda</taxon>
        <taxon>Hexapoda</taxon>
        <taxon>Insecta</taxon>
        <taxon>Pterygota</taxon>
        <taxon>Neoptera</taxon>
        <taxon>Endopterygota</taxon>
        <taxon>Diptera</taxon>
        <taxon>Nematocera</taxon>
        <taxon>Culicoidea</taxon>
        <taxon>Culicidae</taxon>
        <taxon>Anophelinae</taxon>
        <taxon>Anopheles</taxon>
    </lineage>
</organism>
<dbReference type="EnsemblMetazoa" id="ASIC014458-RA">
    <property type="protein sequence ID" value="ASIC014458-PA"/>
    <property type="gene ID" value="ASIC014458"/>
</dbReference>
<reference evidence="1 3" key="1">
    <citation type="journal article" date="2014" name="BMC Genomics">
        <title>Genome sequence of Anopheles sinensis provides insight into genetics basis of mosquito competence for malaria parasites.</title>
        <authorList>
            <person name="Zhou D."/>
            <person name="Zhang D."/>
            <person name="Ding G."/>
            <person name="Shi L."/>
            <person name="Hou Q."/>
            <person name="Ye Y."/>
            <person name="Xu Y."/>
            <person name="Zhou H."/>
            <person name="Xiong C."/>
            <person name="Li S."/>
            <person name="Yu J."/>
            <person name="Hong S."/>
            <person name="Yu X."/>
            <person name="Zou P."/>
            <person name="Chen C."/>
            <person name="Chang X."/>
            <person name="Wang W."/>
            <person name="Lv Y."/>
            <person name="Sun Y."/>
            <person name="Ma L."/>
            <person name="Shen B."/>
            <person name="Zhu C."/>
        </authorList>
    </citation>
    <scope>NUCLEOTIDE SEQUENCE [LARGE SCALE GENOMIC DNA]</scope>
</reference>
<accession>A0A084W8C9</accession>
<reference evidence="2" key="2">
    <citation type="submission" date="2020-05" db="UniProtKB">
        <authorList>
            <consortium name="EnsemblMetazoa"/>
        </authorList>
    </citation>
    <scope>IDENTIFICATION</scope>
</reference>
<sequence length="101" mass="11187">MVCKINCTTPGHPLLHCTCNRLREEKINQNTHTHAQGNATFHLHAQHATETNDQRADDDYDDDRSMLSPDAFDCDVISAAGAPFRAARHFLPNGGSSSFHN</sequence>
<gene>
    <name evidence="1" type="ORF">ZHAS_00014458</name>
</gene>